<accession>G0NCR5</accession>
<dbReference type="eggNOG" id="ENOG502TKFZ">
    <property type="taxonomic scope" value="Eukaryota"/>
</dbReference>
<dbReference type="InParanoid" id="G0NCR5"/>
<organism evidence="2">
    <name type="scientific">Caenorhabditis brenneri</name>
    <name type="common">Nematode worm</name>
    <dbReference type="NCBI Taxonomy" id="135651"/>
    <lineage>
        <taxon>Eukaryota</taxon>
        <taxon>Metazoa</taxon>
        <taxon>Ecdysozoa</taxon>
        <taxon>Nematoda</taxon>
        <taxon>Chromadorea</taxon>
        <taxon>Rhabditida</taxon>
        <taxon>Rhabditina</taxon>
        <taxon>Rhabditomorpha</taxon>
        <taxon>Rhabditoidea</taxon>
        <taxon>Rhabditidae</taxon>
        <taxon>Peloderinae</taxon>
        <taxon>Caenorhabditis</taxon>
    </lineage>
</organism>
<dbReference type="AlphaFoldDB" id="G0NCR5"/>
<proteinExistence type="predicted"/>
<dbReference type="HOGENOM" id="CLU_061036_0_0_1"/>
<gene>
    <name evidence="1" type="ORF">CAEBREN_07605</name>
</gene>
<dbReference type="Proteomes" id="UP000008068">
    <property type="component" value="Unassembled WGS sequence"/>
</dbReference>
<reference evidence="2" key="1">
    <citation type="submission" date="2011-07" db="EMBL/GenBank/DDBJ databases">
        <authorList>
            <consortium name="Caenorhabditis brenneri Sequencing and Analysis Consortium"/>
            <person name="Wilson R.K."/>
        </authorList>
    </citation>
    <scope>NUCLEOTIDE SEQUENCE [LARGE SCALE GENOMIC DNA]</scope>
    <source>
        <strain evidence="2">PB2801</strain>
    </source>
</reference>
<protein>
    <recommendedName>
        <fullName evidence="3">F-box domain-containing protein</fullName>
    </recommendedName>
</protein>
<dbReference type="EMBL" id="GL379863">
    <property type="protein sequence ID" value="EGT57562.1"/>
    <property type="molecule type" value="Genomic_DNA"/>
</dbReference>
<sequence length="472" mass="53955">MRGKPSLWTAQQWRIVWEGGGQTQSNSLPILDVTLCCVTHSFIVVACSHQPFLSVLNHLSFFPSVCHIVTILFSVPGTTFDKTMPIKLLRFPFLVQKLIFEEVDLLAVISITMLSKKSNAIARACLSHHRYHLKYMQDDYFQLERKFVNEDGNTLILDFHNGKYCHLRSPYQLCRIGKQEVAIESTRTDPDGTLTARTHVFSENYDDFTIETLRYLSTLLPKLSLGLTLRVLDAETFRRTMQSIESVEEIKEMNAVGPSWHRTPVYQDEVAKLVLDECRRAKKLRLAIHTSEDFVYPTTTMPFNFDSINVTSAHWVSRELFIKLFLSCKTVVLDNKDFNDADLTSIFKAWTEGSRLEYLELDGTLNFDQGKTLNSVFEEFPRAAPVKNAIVPAASIRDSWLVKFGEGRCYRIQQRDGQTTALVYIHNYAALLSTKFQIGKEVDEMAAQLEEDGVGRHIGGHFLDENMQAEED</sequence>
<evidence type="ECO:0000313" key="2">
    <source>
        <dbReference type="Proteomes" id="UP000008068"/>
    </source>
</evidence>
<name>G0NCR5_CAEBE</name>
<dbReference type="PANTHER" id="PTHR21503:SF8">
    <property type="entry name" value="F-BOX ASSOCIATED DOMAIN-CONTAINING PROTEIN-RELATED"/>
    <property type="match status" value="1"/>
</dbReference>
<dbReference type="OrthoDB" id="5910818at2759"/>
<dbReference type="PANTHER" id="PTHR21503">
    <property type="entry name" value="F-BOX-CONTAINING HYPOTHETICAL PROTEIN C.ELEGANS"/>
    <property type="match status" value="1"/>
</dbReference>
<evidence type="ECO:0008006" key="3">
    <source>
        <dbReference type="Google" id="ProtNLM"/>
    </source>
</evidence>
<keyword evidence="2" id="KW-1185">Reference proteome</keyword>
<evidence type="ECO:0000313" key="1">
    <source>
        <dbReference type="EMBL" id="EGT57562.1"/>
    </source>
</evidence>